<evidence type="ECO:0000313" key="2">
    <source>
        <dbReference type="EMBL" id="OMO92943.1"/>
    </source>
</evidence>
<evidence type="ECO:0000313" key="3">
    <source>
        <dbReference type="Proteomes" id="UP000188268"/>
    </source>
</evidence>
<sequence length="60" mass="6689">MAFLYLQVMDIKRLNNMMSDHGIYSREREKGEGSVKGVAGGHKKGREEGDSAGSRMAWKS</sequence>
<dbReference type="Gramene" id="OMO92943">
    <property type="protein sequence ID" value="OMO92943"/>
    <property type="gene ID" value="CCACVL1_06715"/>
</dbReference>
<dbReference type="Proteomes" id="UP000188268">
    <property type="component" value="Unassembled WGS sequence"/>
</dbReference>
<dbReference type="AlphaFoldDB" id="A0A1R3JDQ4"/>
<keyword evidence="3" id="KW-1185">Reference proteome</keyword>
<evidence type="ECO:0000256" key="1">
    <source>
        <dbReference type="SAM" id="MobiDB-lite"/>
    </source>
</evidence>
<feature type="compositionally biased region" description="Basic and acidic residues" evidence="1">
    <location>
        <begin position="24"/>
        <end position="33"/>
    </location>
</feature>
<protein>
    <submittedName>
        <fullName evidence="2">Uncharacterized protein</fullName>
    </submittedName>
</protein>
<proteinExistence type="predicted"/>
<name>A0A1R3JDQ4_COCAP</name>
<reference evidence="2 3" key="1">
    <citation type="submission" date="2013-09" db="EMBL/GenBank/DDBJ databases">
        <title>Corchorus capsularis genome sequencing.</title>
        <authorList>
            <person name="Alam M."/>
            <person name="Haque M.S."/>
            <person name="Islam M.S."/>
            <person name="Emdad E.M."/>
            <person name="Islam M.M."/>
            <person name="Ahmed B."/>
            <person name="Halim A."/>
            <person name="Hossen Q.M.M."/>
            <person name="Hossain M.Z."/>
            <person name="Ahmed R."/>
            <person name="Khan M.M."/>
            <person name="Islam R."/>
            <person name="Rashid M.M."/>
            <person name="Khan S.A."/>
            <person name="Rahman M.S."/>
            <person name="Alam M."/>
        </authorList>
    </citation>
    <scope>NUCLEOTIDE SEQUENCE [LARGE SCALE GENOMIC DNA]</scope>
    <source>
        <strain evidence="3">cv. CVL-1</strain>
        <tissue evidence="2">Whole seedling</tissue>
    </source>
</reference>
<dbReference type="EMBL" id="AWWV01008133">
    <property type="protein sequence ID" value="OMO92943.1"/>
    <property type="molecule type" value="Genomic_DNA"/>
</dbReference>
<gene>
    <name evidence="2" type="ORF">CCACVL1_06715</name>
</gene>
<accession>A0A1R3JDQ4</accession>
<organism evidence="2 3">
    <name type="scientific">Corchorus capsularis</name>
    <name type="common">Jute</name>
    <dbReference type="NCBI Taxonomy" id="210143"/>
    <lineage>
        <taxon>Eukaryota</taxon>
        <taxon>Viridiplantae</taxon>
        <taxon>Streptophyta</taxon>
        <taxon>Embryophyta</taxon>
        <taxon>Tracheophyta</taxon>
        <taxon>Spermatophyta</taxon>
        <taxon>Magnoliopsida</taxon>
        <taxon>eudicotyledons</taxon>
        <taxon>Gunneridae</taxon>
        <taxon>Pentapetalae</taxon>
        <taxon>rosids</taxon>
        <taxon>malvids</taxon>
        <taxon>Malvales</taxon>
        <taxon>Malvaceae</taxon>
        <taxon>Grewioideae</taxon>
        <taxon>Apeibeae</taxon>
        <taxon>Corchorus</taxon>
    </lineage>
</organism>
<comment type="caution">
    <text evidence="2">The sequence shown here is derived from an EMBL/GenBank/DDBJ whole genome shotgun (WGS) entry which is preliminary data.</text>
</comment>
<feature type="region of interest" description="Disordered" evidence="1">
    <location>
        <begin position="24"/>
        <end position="60"/>
    </location>
</feature>